<evidence type="ECO:0008006" key="4">
    <source>
        <dbReference type="Google" id="ProtNLM"/>
    </source>
</evidence>
<reference evidence="2 3" key="1">
    <citation type="submission" date="2024-01" db="EMBL/GenBank/DDBJ databases">
        <title>The complete chloroplast genome sequence of Lithospermum erythrorhizon: insights into the phylogenetic relationship among Boraginaceae species and the maternal lineages of purple gromwells.</title>
        <authorList>
            <person name="Okada T."/>
            <person name="Watanabe K."/>
        </authorList>
    </citation>
    <scope>NUCLEOTIDE SEQUENCE [LARGE SCALE GENOMIC DNA]</scope>
</reference>
<evidence type="ECO:0000313" key="2">
    <source>
        <dbReference type="EMBL" id="GAA0144376.1"/>
    </source>
</evidence>
<feature type="region of interest" description="Disordered" evidence="1">
    <location>
        <begin position="398"/>
        <end position="420"/>
    </location>
</feature>
<dbReference type="EMBL" id="BAABME010000638">
    <property type="protein sequence ID" value="GAA0144376.1"/>
    <property type="molecule type" value="Genomic_DNA"/>
</dbReference>
<protein>
    <recommendedName>
        <fullName evidence="4">RPM1 interacting protein 13</fullName>
    </recommendedName>
</protein>
<keyword evidence="3" id="KW-1185">Reference proteome</keyword>
<evidence type="ECO:0000313" key="3">
    <source>
        <dbReference type="Proteomes" id="UP001454036"/>
    </source>
</evidence>
<dbReference type="PANTHER" id="PTHR33443">
    <property type="entry name" value="ZGC:112980"/>
    <property type="match status" value="1"/>
</dbReference>
<gene>
    <name evidence="2" type="ORF">LIER_04842</name>
</gene>
<dbReference type="Proteomes" id="UP001454036">
    <property type="component" value="Unassembled WGS sequence"/>
</dbReference>
<proteinExistence type="predicted"/>
<accession>A0AAV3NZ51</accession>
<name>A0AAV3NZ51_LITER</name>
<sequence length="629" mass="68541">MEEAKSREVVDISSDSESGSGVDFQWIRKLLDDENDEIDDVVVMVDGDDDDDDCVVLDGDPDAKIASDQNPIDDDSDDLLIVSSKGQVACRDFPHPRHLCAKFPFSSCRHEMSCDQCHCYVCDSLAPCVYWGTGVSSFDHCHASDKEAFWKSQRSSLRDVKVSVPIPVPPVHHTAISMTGPPVASQSSPLVPNQVQQNQVLKQFTVRPCSMPTNTLVPNVTRKEPHPGSVLPRSKYQTHFISQPLADTSPLASLTDRRHNNCNLGPQREIFKRTVPAGSALASDRTRLNPSCLSYGPRLPTNPPATPSWQGSHGGMTSGSHAYQSSYLSNVGGIADMLSPQTDPVLGNTMPPQMLSQKSSGNGNDISLQPQFASRQHISSGLTNYRLQTFSHFPVNDVSGNSVPPQQLVSSRTPRDGNFRASFVSGTQTNYQSDMGYGFMNKTPTPHQLTCLTPQRNEGRNIEFLEAARIQSCRQLEVDTESLPFLVTNARNSSVDPFLPYQSPEYNQPSIIPSSHGSMQQGNHTISESLGSNVAVSDFCPVSCTTQSTQLPGYDSLLQNAEQTDRFSANVSVYHPPASLTNFGTTDLEAWLLVDRSVPQSLGTSVPLLNTPIPSPELASLDGGGLFFD</sequence>
<feature type="compositionally biased region" description="Polar residues" evidence="1">
    <location>
        <begin position="398"/>
        <end position="412"/>
    </location>
</feature>
<dbReference type="InterPro" id="IPR053234">
    <property type="entry name" value="RPM1_Interactor"/>
</dbReference>
<organism evidence="2 3">
    <name type="scientific">Lithospermum erythrorhizon</name>
    <name type="common">Purple gromwell</name>
    <name type="synonym">Lithospermum officinale var. erythrorhizon</name>
    <dbReference type="NCBI Taxonomy" id="34254"/>
    <lineage>
        <taxon>Eukaryota</taxon>
        <taxon>Viridiplantae</taxon>
        <taxon>Streptophyta</taxon>
        <taxon>Embryophyta</taxon>
        <taxon>Tracheophyta</taxon>
        <taxon>Spermatophyta</taxon>
        <taxon>Magnoliopsida</taxon>
        <taxon>eudicotyledons</taxon>
        <taxon>Gunneridae</taxon>
        <taxon>Pentapetalae</taxon>
        <taxon>asterids</taxon>
        <taxon>lamiids</taxon>
        <taxon>Boraginales</taxon>
        <taxon>Boraginaceae</taxon>
        <taxon>Boraginoideae</taxon>
        <taxon>Lithospermeae</taxon>
        <taxon>Lithospermum</taxon>
    </lineage>
</organism>
<comment type="caution">
    <text evidence="2">The sequence shown here is derived from an EMBL/GenBank/DDBJ whole genome shotgun (WGS) entry which is preliminary data.</text>
</comment>
<evidence type="ECO:0000256" key="1">
    <source>
        <dbReference type="SAM" id="MobiDB-lite"/>
    </source>
</evidence>
<dbReference type="AlphaFoldDB" id="A0AAV3NZ51"/>
<dbReference type="PANTHER" id="PTHR33443:SF35">
    <property type="entry name" value="VQ DOMAIN-CONTAINING PROTEIN"/>
    <property type="match status" value="1"/>
</dbReference>